<feature type="domain" description="RDD" evidence="6">
    <location>
        <begin position="26"/>
        <end position="152"/>
    </location>
</feature>
<evidence type="ECO:0000256" key="2">
    <source>
        <dbReference type="ARBA" id="ARBA00022692"/>
    </source>
</evidence>
<proteinExistence type="predicted"/>
<dbReference type="HOGENOM" id="CLU_054176_0_0_11"/>
<comment type="caution">
    <text evidence="7">The sequence shown here is derived from an EMBL/GenBank/DDBJ whole genome shotgun (WGS) entry which is preliminary data.</text>
</comment>
<keyword evidence="8" id="KW-1185">Reference proteome</keyword>
<feature type="transmembrane region" description="Helical" evidence="5">
    <location>
        <begin position="64"/>
        <end position="84"/>
    </location>
</feature>
<dbReference type="PANTHER" id="PTHR38480">
    <property type="entry name" value="SLR0254 PROTEIN"/>
    <property type="match status" value="1"/>
</dbReference>
<dbReference type="Proteomes" id="UP000006075">
    <property type="component" value="Unassembled WGS sequence"/>
</dbReference>
<dbReference type="InterPro" id="IPR010432">
    <property type="entry name" value="RDD"/>
</dbReference>
<organism evidence="7 8">
    <name type="scientific">Winkia neuii BV029A5</name>
    <dbReference type="NCBI Taxonomy" id="888439"/>
    <lineage>
        <taxon>Bacteria</taxon>
        <taxon>Bacillati</taxon>
        <taxon>Actinomycetota</taxon>
        <taxon>Actinomycetes</taxon>
        <taxon>Actinomycetales</taxon>
        <taxon>Actinomycetaceae</taxon>
        <taxon>Winkia</taxon>
    </lineage>
</organism>
<evidence type="ECO:0000313" key="8">
    <source>
        <dbReference type="Proteomes" id="UP000006075"/>
    </source>
</evidence>
<evidence type="ECO:0000256" key="5">
    <source>
        <dbReference type="SAM" id="Phobius"/>
    </source>
</evidence>
<reference evidence="7 8" key="1">
    <citation type="submission" date="2012-07" db="EMBL/GenBank/DDBJ databases">
        <title>The Genome Sequence of Actinomyces neuii subsp. anitratus BVS029A5.</title>
        <authorList>
            <consortium name="The Broad Institute Genome Sequencing Platform"/>
            <person name="Earl A."/>
            <person name="Ward D."/>
            <person name="Feldgarden M."/>
            <person name="Gevers D."/>
            <person name="Saerens B."/>
            <person name="Vaneechoutte M."/>
            <person name="Walker B."/>
            <person name="Young S.K."/>
            <person name="Zeng Q."/>
            <person name="Gargeya S."/>
            <person name="Fitzgerald M."/>
            <person name="Haas B."/>
            <person name="Abouelleil A."/>
            <person name="Alvarado L."/>
            <person name="Arachchi H.M."/>
            <person name="Berlin A."/>
            <person name="Chapman S.B."/>
            <person name="Goldberg J."/>
            <person name="Griggs A."/>
            <person name="Gujja S."/>
            <person name="Hansen M."/>
            <person name="Howarth C."/>
            <person name="Imamovic A."/>
            <person name="Larimer J."/>
            <person name="McCowen C."/>
            <person name="Montmayeur A."/>
            <person name="Murphy C."/>
            <person name="Neiman D."/>
            <person name="Pearson M."/>
            <person name="Priest M."/>
            <person name="Roberts A."/>
            <person name="Saif S."/>
            <person name="Shea T."/>
            <person name="Sisk P."/>
            <person name="Sykes S."/>
            <person name="Wortman J."/>
            <person name="Nusbaum C."/>
            <person name="Birren B."/>
        </authorList>
    </citation>
    <scope>NUCLEOTIDE SEQUENCE [LARGE SCALE GENOMIC DNA]</scope>
    <source>
        <strain evidence="7 8">BVS029A5</strain>
    </source>
</reference>
<keyword evidence="3 5" id="KW-1133">Transmembrane helix</keyword>
<keyword evidence="2 5" id="KW-0812">Transmembrane</keyword>
<gene>
    <name evidence="7" type="ORF">HMPREF9240_00808</name>
</gene>
<dbReference type="PATRIC" id="fig|888439.3.peg.814"/>
<dbReference type="Pfam" id="PF06271">
    <property type="entry name" value="RDD"/>
    <property type="match status" value="1"/>
</dbReference>
<keyword evidence="4 5" id="KW-0472">Membrane</keyword>
<sequence>MLEGVATNETDELIAGEGVALLIPPAAPVIRICCGILDLVLYASLAILMLYFFIKYGPSLDEALVKAALILLMAFSILILPATVEYLSKGKSLGKLIGGMRVVRIDSGPIVWRQCFTRALMGLIEIWTIQAISVVSVLVEKRSRRVGDLAAGTYVIRERMPLRIPTPPQMPPQLEAWAKTVDLGGISPGLAIAMRQFITRRDLFSSAGGRSLAEQIMRQVYVAVLPRPPQAPPEQIIAALLAERTNRESTRLQAEERMRTHLLGTK</sequence>
<dbReference type="eggNOG" id="COG1714">
    <property type="taxonomic scope" value="Bacteria"/>
</dbReference>
<evidence type="ECO:0000256" key="1">
    <source>
        <dbReference type="ARBA" id="ARBA00004141"/>
    </source>
</evidence>
<evidence type="ECO:0000259" key="6">
    <source>
        <dbReference type="Pfam" id="PF06271"/>
    </source>
</evidence>
<accession>K0Z5P0</accession>
<dbReference type="GO" id="GO:0016020">
    <property type="term" value="C:membrane"/>
    <property type="evidence" value="ECO:0007669"/>
    <property type="project" value="UniProtKB-SubCell"/>
</dbReference>
<feature type="transmembrane region" description="Helical" evidence="5">
    <location>
        <begin position="29"/>
        <end position="52"/>
    </location>
</feature>
<name>K0Z5P0_9ACTO</name>
<comment type="subcellular location">
    <subcellularLocation>
        <location evidence="1">Membrane</location>
        <topology evidence="1">Multi-pass membrane protein</topology>
    </subcellularLocation>
</comment>
<evidence type="ECO:0000313" key="7">
    <source>
        <dbReference type="EMBL" id="EJZ87459.1"/>
    </source>
</evidence>
<evidence type="ECO:0000256" key="4">
    <source>
        <dbReference type="ARBA" id="ARBA00023136"/>
    </source>
</evidence>
<dbReference type="EMBL" id="AGWP01000004">
    <property type="protein sequence ID" value="EJZ87459.1"/>
    <property type="molecule type" value="Genomic_DNA"/>
</dbReference>
<evidence type="ECO:0000256" key="3">
    <source>
        <dbReference type="ARBA" id="ARBA00022989"/>
    </source>
</evidence>
<dbReference type="AlphaFoldDB" id="K0Z5P0"/>
<dbReference type="PANTHER" id="PTHR38480:SF1">
    <property type="entry name" value="SLR0254 PROTEIN"/>
    <property type="match status" value="1"/>
</dbReference>
<protein>
    <recommendedName>
        <fullName evidence="6">RDD domain-containing protein</fullName>
    </recommendedName>
</protein>